<accession>A0AAT9HCX3</accession>
<proteinExistence type="predicted"/>
<gene>
    <name evidence="1" type="ORF">SHKM778_15900</name>
</gene>
<dbReference type="EMBL" id="AP035768">
    <property type="protein sequence ID" value="BFO15202.1"/>
    <property type="molecule type" value="Genomic_DNA"/>
</dbReference>
<evidence type="ECO:0000313" key="1">
    <source>
        <dbReference type="EMBL" id="BFO15202.1"/>
    </source>
</evidence>
<dbReference type="Pfam" id="PF19473">
    <property type="entry name" value="DUF6010"/>
    <property type="match status" value="1"/>
</dbReference>
<sequence>MQYVAPVGIGVLYALLMSLVREPHRRRLNAIMVAGAGAAYLSGGGLGGWEFAFTALVTYVAFRGLDSWTFIGVGWLLHTAWDVVHHLKGNPIIPFAPTSSLGCAICDPVIALWCLWGGPSLIDVVRGRRRSRAEPGATMAL</sequence>
<reference evidence="1" key="2">
    <citation type="submission" date="2024-07" db="EMBL/GenBank/DDBJ databases">
        <title>Streptomyces haneummycinica sp. nov., a new antibiotic-producing actinobacterium isolated from marine sediment.</title>
        <authorList>
            <person name="Uemura M."/>
            <person name="Hamada M."/>
            <person name="Hirano S."/>
            <person name="Kobayashi K."/>
            <person name="Ohshiro T."/>
            <person name="Kobayashi T."/>
            <person name="Terahara T."/>
        </authorList>
    </citation>
    <scope>NUCLEOTIDE SEQUENCE</scope>
    <source>
        <strain evidence="1">KM77-8</strain>
    </source>
</reference>
<name>A0AAT9HCX3_9ACTN</name>
<dbReference type="InterPro" id="IPR046052">
    <property type="entry name" value="DUF6010"/>
</dbReference>
<dbReference type="AlphaFoldDB" id="A0AAT9HCX3"/>
<reference evidence="1" key="1">
    <citation type="submission" date="2024-06" db="EMBL/GenBank/DDBJ databases">
        <authorList>
            <consortium name="consrtm"/>
            <person name="Uemura M."/>
            <person name="Terahara T."/>
        </authorList>
    </citation>
    <scope>NUCLEOTIDE SEQUENCE</scope>
    <source>
        <strain evidence="1">KM77-8</strain>
    </source>
</reference>
<organism evidence="1">
    <name type="scientific">Streptomyces haneummycinicus</name>
    <dbReference type="NCBI Taxonomy" id="3074435"/>
    <lineage>
        <taxon>Bacteria</taxon>
        <taxon>Bacillati</taxon>
        <taxon>Actinomycetota</taxon>
        <taxon>Actinomycetes</taxon>
        <taxon>Kitasatosporales</taxon>
        <taxon>Streptomycetaceae</taxon>
        <taxon>Streptomyces</taxon>
    </lineage>
</organism>
<protein>
    <submittedName>
        <fullName evidence="1">DUF6010 family protein</fullName>
    </submittedName>
</protein>